<evidence type="ECO:0000259" key="1">
    <source>
        <dbReference type="PROSITE" id="PS50994"/>
    </source>
</evidence>
<dbReference type="Gene3D" id="3.30.420.10">
    <property type="entry name" value="Ribonuclease H-like superfamily/Ribonuclease H"/>
    <property type="match status" value="1"/>
</dbReference>
<sequence length="577" mass="63840">MDTATLDYLRTIAKRLNDAAHGEKTPIVEQSASFLNCSTKQIYQLLRDADLMPPRKTRTDKGDSIITRAQAELIGGMILVATRANGKQILAVTDAAEMLKAQGKIPDVAVSTILRALKAYHCHPSQLATPTAHVTQRSLHPNHVWQIDASVCVLFYLPKGGLAVMEQKEFYKNKPANVKKIEKERVIRYVVTDHYSAATYVEYVMGAESSENLTQVFLNSIQRRAANDPMHGVPSILVMDKGSANLSGLFLNLLDRLGIEHIEHAAGNSRAKGQVEKHNDIVECKFESRLSFLNVGTLAELNAYCQRWRSHFNANAIHSRTRKTRNAVWLTITNEQLRLAPSLEVCRELVTTKPKTMQVRGDLSVTHTIKGYPNQAYDLTHLPDIYPKAVVDIVVNPYRAPDIDVAWLDNIYTISPIETDEAGFAIHSPVIGVQMITKPESSADSNRKAMLKAAYGVDTEADVDKARKKKQAAYVGAIDAMADVDNSHNEGNVPSIITKAAITVDTSAHVASREIKPLTHVEAAMQLRGLISDLWHAEHFSDLQAQYPQGVPHSAITEIADRIIVGKPINYLKAVNE</sequence>
<dbReference type="SUPFAM" id="SSF53098">
    <property type="entry name" value="Ribonuclease H-like"/>
    <property type="match status" value="1"/>
</dbReference>
<keyword evidence="3" id="KW-1185">Reference proteome</keyword>
<proteinExistence type="predicted"/>
<organism evidence="2 3">
    <name type="scientific">Psychrobacter aquaticus CMS 56</name>
    <dbReference type="NCBI Taxonomy" id="1354303"/>
    <lineage>
        <taxon>Bacteria</taxon>
        <taxon>Pseudomonadati</taxon>
        <taxon>Pseudomonadota</taxon>
        <taxon>Gammaproteobacteria</taxon>
        <taxon>Moraxellales</taxon>
        <taxon>Moraxellaceae</taxon>
        <taxon>Psychrobacter</taxon>
    </lineage>
</organism>
<dbReference type="PANTHER" id="PTHR35004:SF7">
    <property type="entry name" value="INTEGRASE PROTEIN"/>
    <property type="match status" value="1"/>
</dbReference>
<dbReference type="OrthoDB" id="371334at2"/>
<dbReference type="GO" id="GO:0015074">
    <property type="term" value="P:DNA integration"/>
    <property type="evidence" value="ECO:0007669"/>
    <property type="project" value="InterPro"/>
</dbReference>
<evidence type="ECO:0000313" key="3">
    <source>
        <dbReference type="Proteomes" id="UP000016761"/>
    </source>
</evidence>
<feature type="domain" description="Integrase catalytic" evidence="1">
    <location>
        <begin position="137"/>
        <end position="333"/>
    </location>
</feature>
<accession>U4TCH8</accession>
<gene>
    <name evidence="2" type="ORF">M917_0846</name>
</gene>
<comment type="caution">
    <text evidence="2">The sequence shown here is derived from an EMBL/GenBank/DDBJ whole genome shotgun (WGS) entry which is preliminary data.</text>
</comment>
<dbReference type="STRING" id="1354303.M917_0846"/>
<reference evidence="2 3" key="1">
    <citation type="journal article" date="2013" name="Genome Announc.">
        <title>Draft Genome Sequence of Psychrobacter aquaticus Strain CMS 56T, Isolated from a Cyanobacterial Mat Sample Collected from Water Bodies in the McMurdo Dry Valley Region of Antarctica.</title>
        <authorList>
            <person name="Reddy G.S."/>
            <person name="Ara S."/>
            <person name="Singh A."/>
            <person name="Kumar Pinnaka A."/>
            <person name="Shivaji S."/>
        </authorList>
    </citation>
    <scope>NUCLEOTIDE SEQUENCE [LARGE SCALE GENOMIC DNA]</scope>
    <source>
        <strain evidence="2 3">CMS 56</strain>
    </source>
</reference>
<dbReference type="InterPro" id="IPR036397">
    <property type="entry name" value="RNaseH_sf"/>
</dbReference>
<dbReference type="AlphaFoldDB" id="U4TCH8"/>
<dbReference type="eggNOG" id="COG4584">
    <property type="taxonomic scope" value="Bacteria"/>
</dbReference>
<name>U4TCH8_9GAMM</name>
<dbReference type="PROSITE" id="PS50994">
    <property type="entry name" value="INTEGRASE"/>
    <property type="match status" value="1"/>
</dbReference>
<dbReference type="InterPro" id="IPR012337">
    <property type="entry name" value="RNaseH-like_sf"/>
</dbReference>
<dbReference type="GO" id="GO:0003676">
    <property type="term" value="F:nucleic acid binding"/>
    <property type="evidence" value="ECO:0007669"/>
    <property type="project" value="InterPro"/>
</dbReference>
<dbReference type="RefSeq" id="WP_021813499.1">
    <property type="nucleotide sequence ID" value="NZ_AUSW01000015.1"/>
</dbReference>
<evidence type="ECO:0000313" key="2">
    <source>
        <dbReference type="EMBL" id="ERL56168.1"/>
    </source>
</evidence>
<dbReference type="PATRIC" id="fig|1354303.4.peg.833"/>
<dbReference type="Proteomes" id="UP000016761">
    <property type="component" value="Unassembled WGS sequence"/>
</dbReference>
<protein>
    <submittedName>
        <fullName evidence="2">Phage transposase</fullName>
    </submittedName>
</protein>
<dbReference type="PANTHER" id="PTHR35004">
    <property type="entry name" value="TRANSPOSASE RV3428C-RELATED"/>
    <property type="match status" value="1"/>
</dbReference>
<dbReference type="EMBL" id="AUSW01000015">
    <property type="protein sequence ID" value="ERL56168.1"/>
    <property type="molecule type" value="Genomic_DNA"/>
</dbReference>
<dbReference type="InterPro" id="IPR001584">
    <property type="entry name" value="Integrase_cat-core"/>
</dbReference>